<feature type="non-terminal residue" evidence="1">
    <location>
        <position position="1"/>
    </location>
</feature>
<dbReference type="AlphaFoldDB" id="A0A392VKR2"/>
<dbReference type="EMBL" id="LXQA011206342">
    <property type="protein sequence ID" value="MCI88936.1"/>
    <property type="molecule type" value="Genomic_DNA"/>
</dbReference>
<protein>
    <submittedName>
        <fullName evidence="1">Uncharacterized protein</fullName>
    </submittedName>
</protein>
<keyword evidence="2" id="KW-1185">Reference proteome</keyword>
<accession>A0A392VKR2</accession>
<proteinExistence type="predicted"/>
<comment type="caution">
    <text evidence="1">The sequence shown here is derived from an EMBL/GenBank/DDBJ whole genome shotgun (WGS) entry which is preliminary data.</text>
</comment>
<dbReference type="Proteomes" id="UP000265520">
    <property type="component" value="Unassembled WGS sequence"/>
</dbReference>
<organism evidence="1 2">
    <name type="scientific">Trifolium medium</name>
    <dbReference type="NCBI Taxonomy" id="97028"/>
    <lineage>
        <taxon>Eukaryota</taxon>
        <taxon>Viridiplantae</taxon>
        <taxon>Streptophyta</taxon>
        <taxon>Embryophyta</taxon>
        <taxon>Tracheophyta</taxon>
        <taxon>Spermatophyta</taxon>
        <taxon>Magnoliopsida</taxon>
        <taxon>eudicotyledons</taxon>
        <taxon>Gunneridae</taxon>
        <taxon>Pentapetalae</taxon>
        <taxon>rosids</taxon>
        <taxon>fabids</taxon>
        <taxon>Fabales</taxon>
        <taxon>Fabaceae</taxon>
        <taxon>Papilionoideae</taxon>
        <taxon>50 kb inversion clade</taxon>
        <taxon>NPAAA clade</taxon>
        <taxon>Hologalegina</taxon>
        <taxon>IRL clade</taxon>
        <taxon>Trifolieae</taxon>
        <taxon>Trifolium</taxon>
    </lineage>
</organism>
<evidence type="ECO:0000313" key="2">
    <source>
        <dbReference type="Proteomes" id="UP000265520"/>
    </source>
</evidence>
<reference evidence="1 2" key="1">
    <citation type="journal article" date="2018" name="Front. Plant Sci.">
        <title>Red Clover (Trifolium pratense) and Zigzag Clover (T. medium) - A Picture of Genomic Similarities and Differences.</title>
        <authorList>
            <person name="Dluhosova J."/>
            <person name="Istvanek J."/>
            <person name="Nedelnik J."/>
            <person name="Repkova J."/>
        </authorList>
    </citation>
    <scope>NUCLEOTIDE SEQUENCE [LARGE SCALE GENOMIC DNA]</scope>
    <source>
        <strain evidence="2">cv. 10/8</strain>
        <tissue evidence="1">Leaf</tissue>
    </source>
</reference>
<name>A0A392VKR2_9FABA</name>
<sequence length="29" mass="3076">YVTGCECFLVCVTAGLPGRTSSPDAQWQS</sequence>
<evidence type="ECO:0000313" key="1">
    <source>
        <dbReference type="EMBL" id="MCI88936.1"/>
    </source>
</evidence>